<dbReference type="InterPro" id="IPR001482">
    <property type="entry name" value="T2SS/T4SS_dom"/>
</dbReference>
<dbReference type="Proteomes" id="UP000077927">
    <property type="component" value="Plasmid unnamed"/>
</dbReference>
<reference evidence="5 7" key="1">
    <citation type="submission" date="2015-09" db="EMBL/GenBank/DDBJ databases">
        <authorList>
            <person name="Xu Y."/>
            <person name="Nagy A."/>
            <person name="Liu N.T."/>
            <person name="Nou X."/>
        </authorList>
    </citation>
    <scope>NUCLEOTIDE SEQUENCE [LARGE SCALE GENOMIC DNA]</scope>
    <source>
        <strain evidence="5 7">FC1138</strain>
        <plasmid evidence="7">Plasmid</plasmid>
        <plasmid evidence="5">unnamed</plasmid>
    </source>
</reference>
<dbReference type="PANTHER" id="PTHR30258:SF3">
    <property type="entry name" value="SLL1921 PROTEIN"/>
    <property type="match status" value="1"/>
</dbReference>
<evidence type="ECO:0000256" key="1">
    <source>
        <dbReference type="ARBA" id="ARBA00006611"/>
    </source>
</evidence>
<organism evidence="6 8">
    <name type="scientific">Ralstonia insidiosa</name>
    <dbReference type="NCBI Taxonomy" id="190721"/>
    <lineage>
        <taxon>Bacteria</taxon>
        <taxon>Pseudomonadati</taxon>
        <taxon>Pseudomonadota</taxon>
        <taxon>Betaproteobacteria</taxon>
        <taxon>Burkholderiales</taxon>
        <taxon>Burkholderiaceae</taxon>
        <taxon>Ralstonia</taxon>
    </lineage>
</organism>
<proteinExistence type="inferred from homology"/>
<dbReference type="PROSITE" id="PS00662">
    <property type="entry name" value="T2SP_E"/>
    <property type="match status" value="1"/>
</dbReference>
<reference evidence="6" key="3">
    <citation type="submission" date="2016-06" db="EMBL/GenBank/DDBJ databases">
        <authorList>
            <person name="Kjaerup R.B."/>
            <person name="Dalgaard T.S."/>
            <person name="Juul-Madsen H.R."/>
        </authorList>
    </citation>
    <scope>NUCLEOTIDE SEQUENCE [LARGE SCALE GENOMIC DNA]</scope>
    <source>
        <strain evidence="6">ATCC 49129</strain>
        <plasmid evidence="6">pRI-2</plasmid>
    </source>
</reference>
<evidence type="ECO:0000313" key="8">
    <source>
        <dbReference type="Proteomes" id="UP000078572"/>
    </source>
</evidence>
<keyword evidence="6" id="KW-0614">Plasmid</keyword>
<protein>
    <submittedName>
        <fullName evidence="5">AAA domain protein</fullName>
    </submittedName>
    <submittedName>
        <fullName evidence="6">Type II secretion system protein E</fullName>
    </submittedName>
</protein>
<dbReference type="OrthoDB" id="5790493at2"/>
<dbReference type="SUPFAM" id="SSF52540">
    <property type="entry name" value="P-loop containing nucleoside triphosphate hydrolases"/>
    <property type="match status" value="1"/>
</dbReference>
<evidence type="ECO:0000313" key="7">
    <source>
        <dbReference type="Proteomes" id="UP000077927"/>
    </source>
</evidence>
<evidence type="ECO:0000256" key="2">
    <source>
        <dbReference type="ARBA" id="ARBA00022741"/>
    </source>
</evidence>
<geneLocation type="plasmid" evidence="6">
    <name>pRI-2</name>
</geneLocation>
<dbReference type="Gene3D" id="3.40.50.300">
    <property type="entry name" value="P-loop containing nucleotide triphosphate hydrolases"/>
    <property type="match status" value="1"/>
</dbReference>
<dbReference type="InterPro" id="IPR027417">
    <property type="entry name" value="P-loop_NTPase"/>
</dbReference>
<dbReference type="AlphaFoldDB" id="A0A192A800"/>
<name>A0A192A800_9RALS</name>
<evidence type="ECO:0000313" key="6">
    <source>
        <dbReference type="EMBL" id="ANJ76610.1"/>
    </source>
</evidence>
<dbReference type="PATRIC" id="fig|190721.6.peg.5799"/>
<dbReference type="RefSeq" id="WP_004636270.1">
    <property type="nucleotide sequence ID" value="NZ_CP012607.1"/>
</dbReference>
<dbReference type="GO" id="GO:0005886">
    <property type="term" value="C:plasma membrane"/>
    <property type="evidence" value="ECO:0007669"/>
    <property type="project" value="TreeGrafter"/>
</dbReference>
<keyword evidence="8" id="KW-1185">Reference proteome</keyword>
<dbReference type="Pfam" id="PF00437">
    <property type="entry name" value="T2SSE"/>
    <property type="match status" value="1"/>
</dbReference>
<geneLocation type="plasmid" evidence="7"/>
<evidence type="ECO:0000313" key="5">
    <source>
        <dbReference type="EMBL" id="ANH77034.1"/>
    </source>
</evidence>
<gene>
    <name evidence="6" type="ORF">A9Y76_28800</name>
    <name evidence="5" type="ORF">ACS15_5846</name>
</gene>
<reference evidence="8" key="2">
    <citation type="submission" date="2016-06" db="EMBL/GenBank/DDBJ databases">
        <authorList>
            <person name="Xu Y."/>
            <person name="Nagy A."/>
            <person name="Yan X."/>
            <person name="Kim S.W."/>
            <person name="Haley B."/>
            <person name="Liu N.T."/>
            <person name="Nou X."/>
        </authorList>
    </citation>
    <scope>NUCLEOTIDE SEQUENCE [LARGE SCALE GENOMIC DNA]</scope>
    <source>
        <strain evidence="8">ATCC 49129</strain>
        <plasmid evidence="8">pri-2</plasmid>
    </source>
</reference>
<dbReference type="Gene3D" id="3.30.450.90">
    <property type="match status" value="1"/>
</dbReference>
<dbReference type="Proteomes" id="UP000078572">
    <property type="component" value="Plasmid pRI-2"/>
</dbReference>
<dbReference type="GO" id="GO:0005524">
    <property type="term" value="F:ATP binding"/>
    <property type="evidence" value="ECO:0007669"/>
    <property type="project" value="UniProtKB-KW"/>
</dbReference>
<geneLocation type="plasmid" evidence="8">
    <name>pri-2</name>
</geneLocation>
<dbReference type="KEGG" id="rin:ACS15_5846"/>
<keyword evidence="3" id="KW-0067">ATP-binding</keyword>
<comment type="similarity">
    <text evidence="1">Belongs to the GSP E family.</text>
</comment>
<dbReference type="PANTHER" id="PTHR30258">
    <property type="entry name" value="TYPE II SECRETION SYSTEM PROTEIN GSPE-RELATED"/>
    <property type="match status" value="1"/>
</dbReference>
<keyword evidence="2" id="KW-0547">Nucleotide-binding</keyword>
<dbReference type="GeneID" id="61530019"/>
<geneLocation type="plasmid" evidence="5">
    <name>unnamed</name>
</geneLocation>
<dbReference type="GO" id="GO:0016887">
    <property type="term" value="F:ATP hydrolysis activity"/>
    <property type="evidence" value="ECO:0007669"/>
    <property type="project" value="TreeGrafter"/>
</dbReference>
<evidence type="ECO:0000259" key="4">
    <source>
        <dbReference type="PROSITE" id="PS00662"/>
    </source>
</evidence>
<evidence type="ECO:0000256" key="3">
    <source>
        <dbReference type="ARBA" id="ARBA00022840"/>
    </source>
</evidence>
<accession>A0A192A800</accession>
<dbReference type="EMBL" id="CP016025">
    <property type="protein sequence ID" value="ANJ76610.1"/>
    <property type="molecule type" value="Genomic_DNA"/>
</dbReference>
<feature type="domain" description="Bacterial type II secretion system protein E" evidence="4">
    <location>
        <begin position="399"/>
        <end position="413"/>
    </location>
</feature>
<sequence length="609" mass="66562">MFAFLNRFVRKPARLDPGAAGRGGAVTATDKANLVPEPPEALAPHVVYPRVFGPRFEQIAVDLNLLSTGQAQALRQRAAGQGGYVEYLAPTFGLSSEQVQRVLAAQGFVVHVDARHYGTPRFLAWEAVLRRLGATPQVRKASAQDLAALRRELANAGRLDDTDLQTLAKARQLIADAAAVGASDIHILVREDHTEVQIRIKGDLWTVASMSMRREEGERLTRSMYSGLATIKEDSYKALNFQNAQITGEALPGTGLTSVRIIRGPSFPVESGGGFLVARLQYRDLAAQSEGSPEVAKRLDLCTPKAPPGAFRLGEMGYTPLQVELVSRLMHRPMGAVIVTGPTGSGKTTTLYEYTRERARLLPHDRLITIEDPTEYPMNWAIQLVTDSKSFPQMLTKTLRMDPDVVLLGEIRDADAGEATLQAAATGHQVPTTLHVTDPFETFTRLMGMDHVRLSLEIICNHNLIIGLIAQRIVQMLCPHCSVPLDQASEQLPAYMLRALHTWGDLSGVRVRGTGCPHCDGKGIAGEQAVAEVVVTSEALMQDCIEHGVLVARRNHRRRAGSDKPMIAHAIDLVLAGRLDPRDAQRRVDAIPMRDEIDLPPDETSEVTS</sequence>
<dbReference type="EMBL" id="CP012607">
    <property type="protein sequence ID" value="ANH77034.1"/>
    <property type="molecule type" value="Genomic_DNA"/>
</dbReference>